<reference evidence="3" key="1">
    <citation type="submission" date="2017-03" db="EMBL/GenBank/DDBJ databases">
        <title>Phytopthora megakarya and P. palmivora, two closely related causual agents of cacao black pod achieved similar genome size and gene model numbers by different mechanisms.</title>
        <authorList>
            <person name="Ali S."/>
            <person name="Shao J."/>
            <person name="Larry D.J."/>
            <person name="Kronmiller B."/>
            <person name="Shen D."/>
            <person name="Strem M.D."/>
            <person name="Melnick R.L."/>
            <person name="Guiltinan M.J."/>
            <person name="Tyler B.M."/>
            <person name="Meinhardt L.W."/>
            <person name="Bailey B.A."/>
        </authorList>
    </citation>
    <scope>NUCLEOTIDE SEQUENCE [LARGE SCALE GENOMIC DNA]</scope>
    <source>
        <strain evidence="3">zdho120</strain>
    </source>
</reference>
<evidence type="ECO:0000313" key="3">
    <source>
        <dbReference type="Proteomes" id="UP000198211"/>
    </source>
</evidence>
<name>A0A225VXE7_9STRA</name>
<dbReference type="EMBL" id="NBNE01002560">
    <property type="protein sequence ID" value="OWZ10103.1"/>
    <property type="molecule type" value="Genomic_DNA"/>
</dbReference>
<dbReference type="STRING" id="4795.A0A225VXE7"/>
<sequence length="136" mass="15892">MHLTGIQLLSRNMNRSWITKHSHWYCGHITAKVLQCQWVFVRKRDATGIIVRYKARLVIKDFQQNRTNRSLRLLLTLAAILDYEIERMDIKTAFLNGSLDVEIIMEQPEGFASENAPELVCHLDKSLYGFKQAPRF</sequence>
<proteinExistence type="predicted"/>
<gene>
    <name evidence="2" type="ORF">PHMEG_00017099</name>
</gene>
<keyword evidence="2" id="KW-0808">Transferase</keyword>
<keyword evidence="3" id="KW-1185">Reference proteome</keyword>
<dbReference type="Proteomes" id="UP000198211">
    <property type="component" value="Unassembled WGS sequence"/>
</dbReference>
<dbReference type="GO" id="GO:0003964">
    <property type="term" value="F:RNA-directed DNA polymerase activity"/>
    <property type="evidence" value="ECO:0007669"/>
    <property type="project" value="UniProtKB-KW"/>
</dbReference>
<evidence type="ECO:0000313" key="2">
    <source>
        <dbReference type="EMBL" id="OWZ10103.1"/>
    </source>
</evidence>
<keyword evidence="2" id="KW-0695">RNA-directed DNA polymerase</keyword>
<protein>
    <submittedName>
        <fullName evidence="2">Reverse transcriptase</fullName>
    </submittedName>
</protein>
<dbReference type="AlphaFoldDB" id="A0A225VXE7"/>
<comment type="caution">
    <text evidence="2">The sequence shown here is derived from an EMBL/GenBank/DDBJ whole genome shotgun (WGS) entry which is preliminary data.</text>
</comment>
<keyword evidence="2" id="KW-0548">Nucleotidyltransferase</keyword>
<feature type="domain" description="Reverse transcriptase Ty1/copia-type" evidence="1">
    <location>
        <begin position="32"/>
        <end position="135"/>
    </location>
</feature>
<accession>A0A225VXE7</accession>
<evidence type="ECO:0000259" key="1">
    <source>
        <dbReference type="Pfam" id="PF07727"/>
    </source>
</evidence>
<dbReference type="InterPro" id="IPR013103">
    <property type="entry name" value="RVT_2"/>
</dbReference>
<organism evidence="2 3">
    <name type="scientific">Phytophthora megakarya</name>
    <dbReference type="NCBI Taxonomy" id="4795"/>
    <lineage>
        <taxon>Eukaryota</taxon>
        <taxon>Sar</taxon>
        <taxon>Stramenopiles</taxon>
        <taxon>Oomycota</taxon>
        <taxon>Peronosporomycetes</taxon>
        <taxon>Peronosporales</taxon>
        <taxon>Peronosporaceae</taxon>
        <taxon>Phytophthora</taxon>
    </lineage>
</organism>
<dbReference type="Pfam" id="PF07727">
    <property type="entry name" value="RVT_2"/>
    <property type="match status" value="1"/>
</dbReference>
<dbReference type="OrthoDB" id="411615at2759"/>